<reference evidence="1" key="1">
    <citation type="submission" date="2022-11" db="EMBL/GenBank/DDBJ databases">
        <title>Lacinutrix neustonica HL-RS19T sp. nov., isolated from the surface microlayer sample of brackish Lake Shihwa.</title>
        <authorList>
            <person name="Choi J.Y."/>
            <person name="Hwang C.Y."/>
        </authorList>
    </citation>
    <scope>NUCLEOTIDE SEQUENCE</scope>
    <source>
        <strain evidence="1">HL-RS19</strain>
    </source>
</reference>
<organism evidence="1 2">
    <name type="scientific">Lacinutrix neustonica</name>
    <dbReference type="NCBI Taxonomy" id="2980107"/>
    <lineage>
        <taxon>Bacteria</taxon>
        <taxon>Pseudomonadati</taxon>
        <taxon>Bacteroidota</taxon>
        <taxon>Flavobacteriia</taxon>
        <taxon>Flavobacteriales</taxon>
        <taxon>Flavobacteriaceae</taxon>
        <taxon>Lacinutrix</taxon>
    </lineage>
</organism>
<dbReference type="RefSeq" id="WP_267676496.1">
    <property type="nucleotide sequence ID" value="NZ_CP113088.1"/>
</dbReference>
<keyword evidence="2" id="KW-1185">Reference proteome</keyword>
<name>A0A9E8MUT7_9FLAO</name>
<evidence type="ECO:0000313" key="2">
    <source>
        <dbReference type="Proteomes" id="UP001164705"/>
    </source>
</evidence>
<protein>
    <submittedName>
        <fullName evidence="1">Uncharacterized protein</fullName>
    </submittedName>
</protein>
<accession>A0A9E8MUT7</accession>
<dbReference type="KEGG" id="lnu:N7U66_18885"/>
<proteinExistence type="predicted"/>
<sequence>MFVQELIAIGSENAIIEILQFLNENPTPEAKEFINWAIEIKMLPTDPCGVNHNCIQSIQTMANGLRSFHGEQGVLMADYFESVINDSNSFETMGDLQDFYDNASLITEEYNNYMFNSILFAFGDGVRPIVEMALFEVGGAFALKLLQKIPANYITTPIANIINKLLVIGSDAYASLKHAKKFGIKSYLQLEIEFATLGTTRLAEGVQFHHLIEQRFASIPAVANWIGSNTNNWKSIVLTVEEHQVFTNAWKNAISRNNQLNPGWTGAHTSTATLQQIKQAATQIYAEYPEILQILGL</sequence>
<dbReference type="Proteomes" id="UP001164705">
    <property type="component" value="Chromosome"/>
</dbReference>
<evidence type="ECO:0000313" key="1">
    <source>
        <dbReference type="EMBL" id="WAC01898.1"/>
    </source>
</evidence>
<dbReference type="EMBL" id="CP113088">
    <property type="protein sequence ID" value="WAC01898.1"/>
    <property type="molecule type" value="Genomic_DNA"/>
</dbReference>
<dbReference type="AlphaFoldDB" id="A0A9E8MUT7"/>
<gene>
    <name evidence="1" type="ORF">N7U66_18885</name>
</gene>